<feature type="transmembrane region" description="Helical" evidence="1">
    <location>
        <begin position="180"/>
        <end position="198"/>
    </location>
</feature>
<feature type="transmembrane region" description="Helical" evidence="1">
    <location>
        <begin position="350"/>
        <end position="375"/>
    </location>
</feature>
<feature type="transmembrane region" description="Helical" evidence="1">
    <location>
        <begin position="129"/>
        <end position="147"/>
    </location>
</feature>
<feature type="transmembrane region" description="Helical" evidence="1">
    <location>
        <begin position="303"/>
        <end position="330"/>
    </location>
</feature>
<comment type="caution">
    <text evidence="2">The sequence shown here is derived from an EMBL/GenBank/DDBJ whole genome shotgun (WGS) entry which is preliminary data.</text>
</comment>
<keyword evidence="3" id="KW-1185">Reference proteome</keyword>
<dbReference type="InterPro" id="IPR012507">
    <property type="entry name" value="YibE_F"/>
</dbReference>
<feature type="transmembrane region" description="Helical" evidence="1">
    <location>
        <begin position="7"/>
        <end position="29"/>
    </location>
</feature>
<keyword evidence="1" id="KW-1133">Transmembrane helix</keyword>
<dbReference type="RefSeq" id="WP_153972913.1">
    <property type="nucleotide sequence ID" value="NZ_JACRWE010000013.1"/>
</dbReference>
<evidence type="ECO:0000256" key="1">
    <source>
        <dbReference type="SAM" id="Phobius"/>
    </source>
</evidence>
<organism evidence="2 3">
    <name type="scientific">Romboutsia faecis</name>
    <dbReference type="NCBI Taxonomy" id="2764597"/>
    <lineage>
        <taxon>Bacteria</taxon>
        <taxon>Bacillati</taxon>
        <taxon>Bacillota</taxon>
        <taxon>Clostridia</taxon>
        <taxon>Peptostreptococcales</taxon>
        <taxon>Peptostreptococcaceae</taxon>
        <taxon>Romboutsia</taxon>
    </lineage>
</organism>
<dbReference type="Proteomes" id="UP000609849">
    <property type="component" value="Unassembled WGS sequence"/>
</dbReference>
<name>A0ABR7JTP4_9FIRM</name>
<dbReference type="PANTHER" id="PTHR41771:SF1">
    <property type="entry name" value="MEMBRANE PROTEIN"/>
    <property type="match status" value="1"/>
</dbReference>
<keyword evidence="1" id="KW-0812">Transmembrane</keyword>
<keyword evidence="1" id="KW-0472">Membrane</keyword>
<dbReference type="Pfam" id="PF07907">
    <property type="entry name" value="YibE_F"/>
    <property type="match status" value="1"/>
</dbReference>
<proteinExistence type="predicted"/>
<sequence>MTDKKREIYIVIVIMLLCVGIIFTSKSVFSGGFVEDKLNKNIEYYKGKVVTVSQNSLKDDPYVDNVEIGLQKCKVKVLEGPFEGEEHEINHNVSRAYNIIAKEGMNVVLAIYEENGQIEDINISNYQRSHIIGVLAILFIVITLIVGKFKGLKSLISLLFTGTSIVYLMLPMLFKGVSPILAAILVVALSTVVTLTLISGFNKKTMVSVIGTLSGVILSAIIAFLFGRYANLSGITMNDADSMFYLAEYSELRIQGLMFASIIIAALGAVMDVAVSLTSAIFELYEVNNKLSVKDLIKSGMNIGTDMIGTMCNTLILAFAGGSLNTLILLYSASMNKAQLFNLDILGTEIIQALSGSIGIILTVPITVFVASYICTKKEKC</sequence>
<feature type="transmembrane region" description="Helical" evidence="1">
    <location>
        <begin position="257"/>
        <end position="282"/>
    </location>
</feature>
<accession>A0ABR7JTP4</accession>
<dbReference type="EMBL" id="JACRWE010000013">
    <property type="protein sequence ID" value="MBC5998282.1"/>
    <property type="molecule type" value="Genomic_DNA"/>
</dbReference>
<protein>
    <submittedName>
        <fullName evidence="2">YibE/F family protein</fullName>
    </submittedName>
</protein>
<reference evidence="2 3" key="1">
    <citation type="submission" date="2020-08" db="EMBL/GenBank/DDBJ databases">
        <authorList>
            <person name="Liu C."/>
            <person name="Sun Q."/>
        </authorList>
    </citation>
    <scope>NUCLEOTIDE SEQUENCE [LARGE SCALE GENOMIC DNA]</scope>
    <source>
        <strain evidence="2 3">NSJ-18</strain>
    </source>
</reference>
<feature type="transmembrane region" description="Helical" evidence="1">
    <location>
        <begin position="154"/>
        <end position="174"/>
    </location>
</feature>
<dbReference type="PANTHER" id="PTHR41771">
    <property type="entry name" value="MEMBRANE PROTEIN-RELATED"/>
    <property type="match status" value="1"/>
</dbReference>
<gene>
    <name evidence="2" type="ORF">H8923_16145</name>
</gene>
<evidence type="ECO:0000313" key="3">
    <source>
        <dbReference type="Proteomes" id="UP000609849"/>
    </source>
</evidence>
<evidence type="ECO:0000313" key="2">
    <source>
        <dbReference type="EMBL" id="MBC5998282.1"/>
    </source>
</evidence>
<feature type="transmembrane region" description="Helical" evidence="1">
    <location>
        <begin position="205"/>
        <end position="227"/>
    </location>
</feature>